<accession>A0AAD5UL55</accession>
<dbReference type="InterPro" id="IPR000719">
    <property type="entry name" value="Prot_kinase_dom"/>
</dbReference>
<evidence type="ECO:0000313" key="12">
    <source>
        <dbReference type="EMBL" id="KAJ3258830.1"/>
    </source>
</evidence>
<evidence type="ECO:0000256" key="9">
    <source>
        <dbReference type="PROSITE-ProRule" id="PRU10141"/>
    </source>
</evidence>
<dbReference type="Proteomes" id="UP001210925">
    <property type="component" value="Unassembled WGS sequence"/>
</dbReference>
<dbReference type="SMART" id="SM00220">
    <property type="entry name" value="S_TKc"/>
    <property type="match status" value="1"/>
</dbReference>
<dbReference type="GO" id="GO:0005634">
    <property type="term" value="C:nucleus"/>
    <property type="evidence" value="ECO:0007669"/>
    <property type="project" value="TreeGrafter"/>
</dbReference>
<dbReference type="AlphaFoldDB" id="A0AAD5UL55"/>
<evidence type="ECO:0000256" key="3">
    <source>
        <dbReference type="ARBA" id="ARBA00022679"/>
    </source>
</evidence>
<evidence type="ECO:0000256" key="4">
    <source>
        <dbReference type="ARBA" id="ARBA00022741"/>
    </source>
</evidence>
<dbReference type="PANTHER" id="PTHR43895:SF32">
    <property type="entry name" value="SERINE_THREONINE-PROTEIN KINASE CHK1"/>
    <property type="match status" value="1"/>
</dbReference>
<dbReference type="FunFam" id="3.30.200.20:FF:000042">
    <property type="entry name" value="Aurora kinase A"/>
    <property type="match status" value="1"/>
</dbReference>
<evidence type="ECO:0000256" key="1">
    <source>
        <dbReference type="ARBA" id="ARBA00012513"/>
    </source>
</evidence>
<dbReference type="GO" id="GO:0035861">
    <property type="term" value="C:site of double-strand break"/>
    <property type="evidence" value="ECO:0007669"/>
    <property type="project" value="TreeGrafter"/>
</dbReference>
<dbReference type="GO" id="GO:0005737">
    <property type="term" value="C:cytoplasm"/>
    <property type="evidence" value="ECO:0007669"/>
    <property type="project" value="TreeGrafter"/>
</dbReference>
<feature type="domain" description="Protein kinase" evidence="11">
    <location>
        <begin position="10"/>
        <end position="272"/>
    </location>
</feature>
<keyword evidence="4 9" id="KW-0547">Nucleotide-binding</keyword>
<sequence>MNQNILFQEYELEGVIGQGSFATVYKARNIFTNQTVAIKAIDLKKANSSFSNEVEILEQLEQTENIINLIEYFETTEKLYLVLEYCRTDMFDAIVTDGMPLDHPILFDWFLQVCTAIERMHQMNLYHRDIKLENILISENNQATLTDFGLATSSKYSIHKVGTEAYMAPECFNMSNRSKLSQTFSSEKNDVWALGVMLILILAREHPWETPSYFDPQFRFHFFSFQDVDTFRQEFGFSNELCLILRQVFNLDPFQRPTATEFKQMIVNLQYVYHVDTCYQPSLIPSDYRQAIQA</sequence>
<dbReference type="GO" id="GO:0007095">
    <property type="term" value="P:mitotic G2 DNA damage checkpoint signaling"/>
    <property type="evidence" value="ECO:0007669"/>
    <property type="project" value="TreeGrafter"/>
</dbReference>
<keyword evidence="13" id="KW-1185">Reference proteome</keyword>
<dbReference type="EMBL" id="JADGKB010000023">
    <property type="protein sequence ID" value="KAJ3258830.1"/>
    <property type="molecule type" value="Genomic_DNA"/>
</dbReference>
<evidence type="ECO:0000256" key="7">
    <source>
        <dbReference type="ARBA" id="ARBA00047899"/>
    </source>
</evidence>
<evidence type="ECO:0000256" key="10">
    <source>
        <dbReference type="RuleBase" id="RU000304"/>
    </source>
</evidence>
<dbReference type="PROSITE" id="PS00107">
    <property type="entry name" value="PROTEIN_KINASE_ATP"/>
    <property type="match status" value="1"/>
</dbReference>
<dbReference type="PANTHER" id="PTHR43895">
    <property type="entry name" value="CALCIUM/CALMODULIN-DEPENDENT PROTEIN KINASE KINASE-RELATED"/>
    <property type="match status" value="1"/>
</dbReference>
<dbReference type="Pfam" id="PF00069">
    <property type="entry name" value="Pkinase"/>
    <property type="match status" value="1"/>
</dbReference>
<comment type="similarity">
    <text evidence="10">Belongs to the protein kinase superfamily.</text>
</comment>
<dbReference type="PROSITE" id="PS50011">
    <property type="entry name" value="PROTEIN_KINASE_DOM"/>
    <property type="match status" value="1"/>
</dbReference>
<keyword evidence="6 9" id="KW-0067">ATP-binding</keyword>
<proteinExistence type="inferred from homology"/>
<comment type="catalytic activity">
    <reaction evidence="7">
        <text>L-threonyl-[protein] + ATP = O-phospho-L-threonyl-[protein] + ADP + H(+)</text>
        <dbReference type="Rhea" id="RHEA:46608"/>
        <dbReference type="Rhea" id="RHEA-COMP:11060"/>
        <dbReference type="Rhea" id="RHEA-COMP:11605"/>
        <dbReference type="ChEBI" id="CHEBI:15378"/>
        <dbReference type="ChEBI" id="CHEBI:30013"/>
        <dbReference type="ChEBI" id="CHEBI:30616"/>
        <dbReference type="ChEBI" id="CHEBI:61977"/>
        <dbReference type="ChEBI" id="CHEBI:456216"/>
        <dbReference type="EC" id="2.7.11.1"/>
    </reaction>
</comment>
<protein>
    <recommendedName>
        <fullName evidence="1">non-specific serine/threonine protein kinase</fullName>
        <ecNumber evidence="1">2.7.11.1</ecNumber>
    </recommendedName>
</protein>
<dbReference type="InterPro" id="IPR017441">
    <property type="entry name" value="Protein_kinase_ATP_BS"/>
</dbReference>
<keyword evidence="2 10" id="KW-0723">Serine/threonine-protein kinase</keyword>
<dbReference type="GO" id="GO:0005524">
    <property type="term" value="F:ATP binding"/>
    <property type="evidence" value="ECO:0007669"/>
    <property type="project" value="UniProtKB-UniRule"/>
</dbReference>
<dbReference type="InterPro" id="IPR008271">
    <property type="entry name" value="Ser/Thr_kinase_AS"/>
</dbReference>
<dbReference type="Gene3D" id="1.10.510.10">
    <property type="entry name" value="Transferase(Phosphotransferase) domain 1"/>
    <property type="match status" value="1"/>
</dbReference>
<organism evidence="12 13">
    <name type="scientific">Boothiomyces macroporosus</name>
    <dbReference type="NCBI Taxonomy" id="261099"/>
    <lineage>
        <taxon>Eukaryota</taxon>
        <taxon>Fungi</taxon>
        <taxon>Fungi incertae sedis</taxon>
        <taxon>Chytridiomycota</taxon>
        <taxon>Chytridiomycota incertae sedis</taxon>
        <taxon>Chytridiomycetes</taxon>
        <taxon>Rhizophydiales</taxon>
        <taxon>Terramycetaceae</taxon>
        <taxon>Boothiomyces</taxon>
    </lineage>
</organism>
<name>A0AAD5UL55_9FUNG</name>
<dbReference type="InterPro" id="IPR011009">
    <property type="entry name" value="Kinase-like_dom_sf"/>
</dbReference>
<comment type="catalytic activity">
    <reaction evidence="8">
        <text>L-seryl-[protein] + ATP = O-phospho-L-seryl-[protein] + ADP + H(+)</text>
        <dbReference type="Rhea" id="RHEA:17989"/>
        <dbReference type="Rhea" id="RHEA-COMP:9863"/>
        <dbReference type="Rhea" id="RHEA-COMP:11604"/>
        <dbReference type="ChEBI" id="CHEBI:15378"/>
        <dbReference type="ChEBI" id="CHEBI:29999"/>
        <dbReference type="ChEBI" id="CHEBI:30616"/>
        <dbReference type="ChEBI" id="CHEBI:83421"/>
        <dbReference type="ChEBI" id="CHEBI:456216"/>
        <dbReference type="EC" id="2.7.11.1"/>
    </reaction>
</comment>
<dbReference type="GO" id="GO:0004674">
    <property type="term" value="F:protein serine/threonine kinase activity"/>
    <property type="evidence" value="ECO:0007669"/>
    <property type="project" value="UniProtKB-KW"/>
</dbReference>
<keyword evidence="5" id="KW-0418">Kinase</keyword>
<comment type="caution">
    <text evidence="12">The sequence shown here is derived from an EMBL/GenBank/DDBJ whole genome shotgun (WGS) entry which is preliminary data.</text>
</comment>
<dbReference type="PROSITE" id="PS00108">
    <property type="entry name" value="PROTEIN_KINASE_ST"/>
    <property type="match status" value="1"/>
</dbReference>
<gene>
    <name evidence="12" type="ORF">HK103_003212</name>
</gene>
<reference evidence="12" key="1">
    <citation type="submission" date="2020-05" db="EMBL/GenBank/DDBJ databases">
        <title>Phylogenomic resolution of chytrid fungi.</title>
        <authorList>
            <person name="Stajich J.E."/>
            <person name="Amses K."/>
            <person name="Simmons R."/>
            <person name="Seto K."/>
            <person name="Myers J."/>
            <person name="Bonds A."/>
            <person name="Quandt C.A."/>
            <person name="Barry K."/>
            <person name="Liu P."/>
            <person name="Grigoriev I."/>
            <person name="Longcore J.E."/>
            <person name="James T.Y."/>
        </authorList>
    </citation>
    <scope>NUCLEOTIDE SEQUENCE</scope>
    <source>
        <strain evidence="12">PLAUS21</strain>
    </source>
</reference>
<keyword evidence="3" id="KW-0808">Transferase</keyword>
<evidence type="ECO:0000256" key="6">
    <source>
        <dbReference type="ARBA" id="ARBA00022840"/>
    </source>
</evidence>
<dbReference type="EC" id="2.7.11.1" evidence="1"/>
<dbReference type="SUPFAM" id="SSF56112">
    <property type="entry name" value="Protein kinase-like (PK-like)"/>
    <property type="match status" value="1"/>
</dbReference>
<evidence type="ECO:0000256" key="8">
    <source>
        <dbReference type="ARBA" id="ARBA00048679"/>
    </source>
</evidence>
<evidence type="ECO:0000313" key="13">
    <source>
        <dbReference type="Proteomes" id="UP001210925"/>
    </source>
</evidence>
<feature type="binding site" evidence="9">
    <location>
        <position position="39"/>
    </location>
    <ligand>
        <name>ATP</name>
        <dbReference type="ChEBI" id="CHEBI:30616"/>
    </ligand>
</feature>
<evidence type="ECO:0000259" key="11">
    <source>
        <dbReference type="PROSITE" id="PS50011"/>
    </source>
</evidence>
<evidence type="ECO:0000256" key="5">
    <source>
        <dbReference type="ARBA" id="ARBA00022777"/>
    </source>
</evidence>
<evidence type="ECO:0000256" key="2">
    <source>
        <dbReference type="ARBA" id="ARBA00022527"/>
    </source>
</evidence>